<dbReference type="HOGENOM" id="CLU_001570_5_11_1"/>
<name>M5FZ76_DACPD</name>
<evidence type="ECO:0000256" key="7">
    <source>
        <dbReference type="ARBA" id="ARBA00023004"/>
    </source>
</evidence>
<dbReference type="SUPFAM" id="SSF48264">
    <property type="entry name" value="Cytochrome P450"/>
    <property type="match status" value="1"/>
</dbReference>
<dbReference type="GO" id="GO:0016705">
    <property type="term" value="F:oxidoreductase activity, acting on paired donors, with incorporation or reduction of molecular oxygen"/>
    <property type="evidence" value="ECO:0007669"/>
    <property type="project" value="InterPro"/>
</dbReference>
<evidence type="ECO:0000313" key="11">
    <source>
        <dbReference type="Proteomes" id="UP000030653"/>
    </source>
</evidence>
<sequence length="490" mass="55435">MREVRKDDTVLMKWSEEYGSTFGARVVLGNYKVYTVDPRALSHILNHTDIYPKPEYLQNILASMVGGRGLLLAEGEEHKRQRRIMNPSFSLGHIKEIMPIFFDTAHQLRDSLNSILAKVSESEGTEIDMFSWVTRAALDVIGQAGFGYRFNALHDESNELFCAVHDMIEAAGKSPLLGILMGRFQLLRHLPLEYNRKMTEARATTRRIGMALIRKEKAAVQQEMQGKLEKSNVGRRDLLSALIRANMSPELALHQRMSDDEVLAQISTFIVAGHETTASGLAWTLYSLSLSPRVQDKLRLELQQASEEAPCMEELSALPYLDAVLKESLRLWCPVRSTVRVATRADQIPLSTPLVDRQGRRHDYVQVQAGDVVGVESVVVNHAKEFWGEDAHEFRPERWEEGLEKVKEIPGVWAHTMAFLGGARACIGYRFSVMEMKAILFTLIRAFEFAPIEGQEIGMKDVIVIRPFVKEQKEKGIQLPLRVCKVHRAA</sequence>
<accession>M5FZ76</accession>
<dbReference type="RefSeq" id="XP_040628711.1">
    <property type="nucleotide sequence ID" value="XM_040770168.1"/>
</dbReference>
<evidence type="ECO:0000256" key="5">
    <source>
        <dbReference type="ARBA" id="ARBA00022723"/>
    </source>
</evidence>
<dbReference type="InterPro" id="IPR050121">
    <property type="entry name" value="Cytochrome_P450_monoxygenase"/>
</dbReference>
<keyword evidence="4 9" id="KW-0349">Heme</keyword>
<keyword evidence="11" id="KW-1185">Reference proteome</keyword>
<evidence type="ECO:0000256" key="9">
    <source>
        <dbReference type="PIRSR" id="PIRSR602403-1"/>
    </source>
</evidence>
<gene>
    <name evidence="10" type="ORF">DACRYDRAFT_116254</name>
</gene>
<dbReference type="PANTHER" id="PTHR24305:SF166">
    <property type="entry name" value="CYTOCHROME P450 12A4, MITOCHONDRIAL-RELATED"/>
    <property type="match status" value="1"/>
</dbReference>
<feature type="binding site" description="axial binding residue" evidence="9">
    <location>
        <position position="426"/>
    </location>
    <ligand>
        <name>heme</name>
        <dbReference type="ChEBI" id="CHEBI:30413"/>
    </ligand>
    <ligandPart>
        <name>Fe</name>
        <dbReference type="ChEBI" id="CHEBI:18248"/>
    </ligandPart>
</feature>
<dbReference type="InterPro" id="IPR002403">
    <property type="entry name" value="Cyt_P450_E_grp-IV"/>
</dbReference>
<dbReference type="STRING" id="1858805.M5FZ76"/>
<dbReference type="GO" id="GO:0020037">
    <property type="term" value="F:heme binding"/>
    <property type="evidence" value="ECO:0007669"/>
    <property type="project" value="InterPro"/>
</dbReference>
<dbReference type="InterPro" id="IPR001128">
    <property type="entry name" value="Cyt_P450"/>
</dbReference>
<evidence type="ECO:0000256" key="8">
    <source>
        <dbReference type="ARBA" id="ARBA00023033"/>
    </source>
</evidence>
<comment type="cofactor">
    <cofactor evidence="1 9">
        <name>heme</name>
        <dbReference type="ChEBI" id="CHEBI:30413"/>
    </cofactor>
</comment>
<dbReference type="Gene3D" id="1.10.630.10">
    <property type="entry name" value="Cytochrome P450"/>
    <property type="match status" value="1"/>
</dbReference>
<dbReference type="PANTHER" id="PTHR24305">
    <property type="entry name" value="CYTOCHROME P450"/>
    <property type="match status" value="1"/>
</dbReference>
<dbReference type="AlphaFoldDB" id="M5FZ76"/>
<evidence type="ECO:0000256" key="1">
    <source>
        <dbReference type="ARBA" id="ARBA00001971"/>
    </source>
</evidence>
<evidence type="ECO:0000256" key="2">
    <source>
        <dbReference type="ARBA" id="ARBA00005179"/>
    </source>
</evidence>
<dbReference type="PRINTS" id="PR00385">
    <property type="entry name" value="P450"/>
</dbReference>
<dbReference type="OMA" id="HEPNWQL"/>
<dbReference type="Pfam" id="PF00067">
    <property type="entry name" value="p450"/>
    <property type="match status" value="1"/>
</dbReference>
<evidence type="ECO:0000256" key="3">
    <source>
        <dbReference type="ARBA" id="ARBA00010617"/>
    </source>
</evidence>
<dbReference type="GO" id="GO:0005506">
    <property type="term" value="F:iron ion binding"/>
    <property type="evidence" value="ECO:0007669"/>
    <property type="project" value="InterPro"/>
</dbReference>
<dbReference type="GO" id="GO:0004497">
    <property type="term" value="F:monooxygenase activity"/>
    <property type="evidence" value="ECO:0007669"/>
    <property type="project" value="UniProtKB-KW"/>
</dbReference>
<organism evidence="10 11">
    <name type="scientific">Dacryopinax primogenitus (strain DJM 731)</name>
    <name type="common">Brown rot fungus</name>
    <dbReference type="NCBI Taxonomy" id="1858805"/>
    <lineage>
        <taxon>Eukaryota</taxon>
        <taxon>Fungi</taxon>
        <taxon>Dikarya</taxon>
        <taxon>Basidiomycota</taxon>
        <taxon>Agaricomycotina</taxon>
        <taxon>Dacrymycetes</taxon>
        <taxon>Dacrymycetales</taxon>
        <taxon>Dacrymycetaceae</taxon>
        <taxon>Dacryopinax</taxon>
    </lineage>
</organism>
<keyword evidence="6" id="KW-0560">Oxidoreductase</keyword>
<dbReference type="Proteomes" id="UP000030653">
    <property type="component" value="Unassembled WGS sequence"/>
</dbReference>
<dbReference type="InterPro" id="IPR036396">
    <property type="entry name" value="Cyt_P450_sf"/>
</dbReference>
<dbReference type="CDD" id="cd11069">
    <property type="entry name" value="CYP_FUM15-like"/>
    <property type="match status" value="1"/>
</dbReference>
<dbReference type="OrthoDB" id="1470350at2759"/>
<evidence type="ECO:0000256" key="6">
    <source>
        <dbReference type="ARBA" id="ARBA00023002"/>
    </source>
</evidence>
<dbReference type="GeneID" id="63685230"/>
<protein>
    <submittedName>
        <fullName evidence="10">Cytochrome P450</fullName>
    </submittedName>
</protein>
<keyword evidence="7 9" id="KW-0408">Iron</keyword>
<dbReference type="EMBL" id="JH795863">
    <property type="protein sequence ID" value="EJU01814.1"/>
    <property type="molecule type" value="Genomic_DNA"/>
</dbReference>
<comment type="pathway">
    <text evidence="2">Secondary metabolite biosynthesis.</text>
</comment>
<keyword evidence="5 9" id="KW-0479">Metal-binding</keyword>
<evidence type="ECO:0000313" key="10">
    <source>
        <dbReference type="EMBL" id="EJU01814.1"/>
    </source>
</evidence>
<comment type="similarity">
    <text evidence="3">Belongs to the cytochrome P450 family.</text>
</comment>
<dbReference type="PRINTS" id="PR00465">
    <property type="entry name" value="EP450IV"/>
</dbReference>
<reference evidence="10 11" key="1">
    <citation type="journal article" date="2012" name="Science">
        <title>The Paleozoic origin of enzymatic lignin decomposition reconstructed from 31 fungal genomes.</title>
        <authorList>
            <person name="Floudas D."/>
            <person name="Binder M."/>
            <person name="Riley R."/>
            <person name="Barry K."/>
            <person name="Blanchette R.A."/>
            <person name="Henrissat B."/>
            <person name="Martinez A.T."/>
            <person name="Otillar R."/>
            <person name="Spatafora J.W."/>
            <person name="Yadav J.S."/>
            <person name="Aerts A."/>
            <person name="Benoit I."/>
            <person name="Boyd A."/>
            <person name="Carlson A."/>
            <person name="Copeland A."/>
            <person name="Coutinho P.M."/>
            <person name="de Vries R.P."/>
            <person name="Ferreira P."/>
            <person name="Findley K."/>
            <person name="Foster B."/>
            <person name="Gaskell J."/>
            <person name="Glotzer D."/>
            <person name="Gorecki P."/>
            <person name="Heitman J."/>
            <person name="Hesse C."/>
            <person name="Hori C."/>
            <person name="Igarashi K."/>
            <person name="Jurgens J.A."/>
            <person name="Kallen N."/>
            <person name="Kersten P."/>
            <person name="Kohler A."/>
            <person name="Kuees U."/>
            <person name="Kumar T.K.A."/>
            <person name="Kuo A."/>
            <person name="LaButti K."/>
            <person name="Larrondo L.F."/>
            <person name="Lindquist E."/>
            <person name="Ling A."/>
            <person name="Lombard V."/>
            <person name="Lucas S."/>
            <person name="Lundell T."/>
            <person name="Martin R."/>
            <person name="McLaughlin D.J."/>
            <person name="Morgenstern I."/>
            <person name="Morin E."/>
            <person name="Murat C."/>
            <person name="Nagy L.G."/>
            <person name="Nolan M."/>
            <person name="Ohm R.A."/>
            <person name="Patyshakuliyeva A."/>
            <person name="Rokas A."/>
            <person name="Ruiz-Duenas F.J."/>
            <person name="Sabat G."/>
            <person name="Salamov A."/>
            <person name="Samejima M."/>
            <person name="Schmutz J."/>
            <person name="Slot J.C."/>
            <person name="St John F."/>
            <person name="Stenlid J."/>
            <person name="Sun H."/>
            <person name="Sun S."/>
            <person name="Syed K."/>
            <person name="Tsang A."/>
            <person name="Wiebenga A."/>
            <person name="Young D."/>
            <person name="Pisabarro A."/>
            <person name="Eastwood D.C."/>
            <person name="Martin F."/>
            <person name="Cullen D."/>
            <person name="Grigoriev I.V."/>
            <person name="Hibbett D.S."/>
        </authorList>
    </citation>
    <scope>NUCLEOTIDE SEQUENCE [LARGE SCALE GENOMIC DNA]</scope>
    <source>
        <strain evidence="10 11">DJM-731 SS1</strain>
    </source>
</reference>
<proteinExistence type="inferred from homology"/>
<evidence type="ECO:0000256" key="4">
    <source>
        <dbReference type="ARBA" id="ARBA00022617"/>
    </source>
</evidence>
<keyword evidence="8" id="KW-0503">Monooxygenase</keyword>